<keyword evidence="5 12" id="KW-0812">Transmembrane</keyword>
<evidence type="ECO:0000313" key="15">
    <source>
        <dbReference type="Proteomes" id="UP000094609"/>
    </source>
</evidence>
<keyword evidence="10 12" id="KW-0482">Metalloprotease</keyword>
<evidence type="ECO:0000256" key="1">
    <source>
        <dbReference type="ARBA" id="ARBA00004651"/>
    </source>
</evidence>
<protein>
    <recommendedName>
        <fullName evidence="12">Protease HtpX homolog</fullName>
        <ecNumber evidence="12">3.4.24.-</ecNumber>
    </recommendedName>
</protein>
<dbReference type="GO" id="GO:0004222">
    <property type="term" value="F:metalloendopeptidase activity"/>
    <property type="evidence" value="ECO:0007669"/>
    <property type="project" value="UniProtKB-UniRule"/>
</dbReference>
<sequence>MEVVKTVVLLTLMSVLFVWVGGMMGGTQGMMIALVLAGVMNFVSYFYSDTLVLRHYNAVPVTREAANGLYIIVERLSQKANLPLPQIYIIPDSVPNAFATGRNPSHAAVAVTEGLLQLLDDEEVEAVLAHELSHVRHYDILVGTIAATIAGAIGVIANMMQFGAMFGGSRENRPNPIVMIALAIILPLAAAVIQMAISRNREYMADEGSARLTAHPEWLQSALAKLSSYNAQGMVHEATPESAHMFIINPFAGKHISFASLFSTHPSTEDRIARLEELKFEIK</sequence>
<dbReference type="KEGG" id="shal:SHALO_1089"/>
<comment type="similarity">
    <text evidence="2 12">Belongs to the peptidase M48B family.</text>
</comment>
<accession>A0A1D7TIN4</accession>
<dbReference type="InterPro" id="IPR022919">
    <property type="entry name" value="Pept_M48_protease_HtpX"/>
</dbReference>
<dbReference type="InterPro" id="IPR050083">
    <property type="entry name" value="HtpX_protease"/>
</dbReference>
<feature type="domain" description="Peptidase M48" evidence="13">
    <location>
        <begin position="72"/>
        <end position="278"/>
    </location>
</feature>
<evidence type="ECO:0000256" key="7">
    <source>
        <dbReference type="ARBA" id="ARBA00022801"/>
    </source>
</evidence>
<feature type="binding site" evidence="12">
    <location>
        <position position="134"/>
    </location>
    <ligand>
        <name>Zn(2+)</name>
        <dbReference type="ChEBI" id="CHEBI:29105"/>
        <note>catalytic</note>
    </ligand>
</feature>
<evidence type="ECO:0000256" key="3">
    <source>
        <dbReference type="ARBA" id="ARBA00022475"/>
    </source>
</evidence>
<evidence type="ECO:0000256" key="5">
    <source>
        <dbReference type="ARBA" id="ARBA00022692"/>
    </source>
</evidence>
<dbReference type="Gene3D" id="3.30.2010.10">
    <property type="entry name" value="Metalloproteases ('zincins'), catalytic domain"/>
    <property type="match status" value="1"/>
</dbReference>
<keyword evidence="15" id="KW-1185">Reference proteome</keyword>
<keyword evidence="8 12" id="KW-0862">Zinc</keyword>
<keyword evidence="7 12" id="KW-0378">Hydrolase</keyword>
<dbReference type="RefSeq" id="WP_069477712.1">
    <property type="nucleotide sequence ID" value="NZ_CP017111.1"/>
</dbReference>
<feature type="binding site" evidence="12">
    <location>
        <position position="202"/>
    </location>
    <ligand>
        <name>Zn(2+)</name>
        <dbReference type="ChEBI" id="CHEBI:29105"/>
        <note>catalytic</note>
    </ligand>
</feature>
<evidence type="ECO:0000313" key="14">
    <source>
        <dbReference type="EMBL" id="AOO64869.1"/>
    </source>
</evidence>
<evidence type="ECO:0000256" key="10">
    <source>
        <dbReference type="ARBA" id="ARBA00023049"/>
    </source>
</evidence>
<dbReference type="CDD" id="cd07336">
    <property type="entry name" value="M48B_HtpX_like"/>
    <property type="match status" value="1"/>
</dbReference>
<dbReference type="GO" id="GO:0008270">
    <property type="term" value="F:zinc ion binding"/>
    <property type="evidence" value="ECO:0007669"/>
    <property type="project" value="UniProtKB-UniRule"/>
</dbReference>
<keyword evidence="4 12" id="KW-0645">Protease</keyword>
<feature type="transmembrane region" description="Helical" evidence="12">
    <location>
        <begin position="138"/>
        <end position="157"/>
    </location>
</feature>
<gene>
    <name evidence="12" type="primary">htpX</name>
    <name evidence="14" type="ORF">SHALO_1089</name>
</gene>
<feature type="transmembrane region" description="Helical" evidence="12">
    <location>
        <begin position="7"/>
        <end position="24"/>
    </location>
</feature>
<evidence type="ECO:0000256" key="8">
    <source>
        <dbReference type="ARBA" id="ARBA00022833"/>
    </source>
</evidence>
<feature type="transmembrane region" description="Helical" evidence="12">
    <location>
        <begin position="30"/>
        <end position="47"/>
    </location>
</feature>
<evidence type="ECO:0000256" key="12">
    <source>
        <dbReference type="HAMAP-Rule" id="MF_00188"/>
    </source>
</evidence>
<dbReference type="InterPro" id="IPR001915">
    <property type="entry name" value="Peptidase_M48"/>
</dbReference>
<dbReference type="HAMAP" id="MF_00188">
    <property type="entry name" value="Pept_M48_protease_HtpX"/>
    <property type="match status" value="1"/>
</dbReference>
<evidence type="ECO:0000256" key="2">
    <source>
        <dbReference type="ARBA" id="ARBA00009779"/>
    </source>
</evidence>
<dbReference type="Pfam" id="PF01435">
    <property type="entry name" value="Peptidase_M48"/>
    <property type="match status" value="1"/>
</dbReference>
<evidence type="ECO:0000256" key="4">
    <source>
        <dbReference type="ARBA" id="ARBA00022670"/>
    </source>
</evidence>
<evidence type="ECO:0000256" key="6">
    <source>
        <dbReference type="ARBA" id="ARBA00022723"/>
    </source>
</evidence>
<comment type="subcellular location">
    <subcellularLocation>
        <location evidence="1 12">Cell membrane</location>
        <topology evidence="1 12">Multi-pass membrane protein</topology>
    </subcellularLocation>
</comment>
<reference evidence="15" key="1">
    <citation type="submission" date="2016-08" db="EMBL/GenBank/DDBJ databases">
        <title>Complete genome sequence of the organohalide-respiring Epsilonproteobacterium Sulfurospirillum halorespirans.</title>
        <authorList>
            <person name="Goris T."/>
            <person name="Zimmermann J."/>
            <person name="Schenz B."/>
            <person name="Lemos M."/>
            <person name="Hackermueller J."/>
            <person name="Diekert G."/>
        </authorList>
    </citation>
    <scope>NUCLEOTIDE SEQUENCE [LARGE SCALE GENOMIC DNA]</scope>
    <source>
        <strain>DSM 13726</strain>
        <strain evidence="15">PCE-M2</strain>
    </source>
</reference>
<dbReference type="PANTHER" id="PTHR43221">
    <property type="entry name" value="PROTEASE HTPX"/>
    <property type="match status" value="1"/>
</dbReference>
<name>A0A1D7TIN4_9BACT</name>
<proteinExistence type="inferred from homology"/>
<dbReference type="GO" id="GO:0006508">
    <property type="term" value="P:proteolysis"/>
    <property type="evidence" value="ECO:0007669"/>
    <property type="project" value="UniProtKB-KW"/>
</dbReference>
<evidence type="ECO:0000256" key="9">
    <source>
        <dbReference type="ARBA" id="ARBA00022989"/>
    </source>
</evidence>
<dbReference type="Proteomes" id="UP000094609">
    <property type="component" value="Chromosome"/>
</dbReference>
<keyword evidence="9 12" id="KW-1133">Transmembrane helix</keyword>
<dbReference type="PANTHER" id="PTHR43221:SF1">
    <property type="entry name" value="PROTEASE HTPX"/>
    <property type="match status" value="1"/>
</dbReference>
<dbReference type="EMBL" id="CP017111">
    <property type="protein sequence ID" value="AOO64869.1"/>
    <property type="molecule type" value="Genomic_DNA"/>
</dbReference>
<evidence type="ECO:0000256" key="11">
    <source>
        <dbReference type="ARBA" id="ARBA00023136"/>
    </source>
</evidence>
<dbReference type="GO" id="GO:0005886">
    <property type="term" value="C:plasma membrane"/>
    <property type="evidence" value="ECO:0007669"/>
    <property type="project" value="UniProtKB-SubCell"/>
</dbReference>
<organism evidence="14 15">
    <name type="scientific">Sulfurospirillum halorespirans DSM 13726</name>
    <dbReference type="NCBI Taxonomy" id="1193502"/>
    <lineage>
        <taxon>Bacteria</taxon>
        <taxon>Pseudomonadati</taxon>
        <taxon>Campylobacterota</taxon>
        <taxon>Epsilonproteobacteria</taxon>
        <taxon>Campylobacterales</taxon>
        <taxon>Sulfurospirillaceae</taxon>
        <taxon>Sulfurospirillum</taxon>
    </lineage>
</organism>
<dbReference type="STRING" id="1193502.SHALO_1089"/>
<feature type="transmembrane region" description="Helical" evidence="12">
    <location>
        <begin position="177"/>
        <end position="197"/>
    </location>
</feature>
<comment type="cofactor">
    <cofactor evidence="12">
        <name>Zn(2+)</name>
        <dbReference type="ChEBI" id="CHEBI:29105"/>
    </cofactor>
    <text evidence="12">Binds 1 zinc ion per subunit.</text>
</comment>
<keyword evidence="11 12" id="KW-0472">Membrane</keyword>
<dbReference type="PATRIC" id="fig|1193502.14.peg.1104"/>
<keyword evidence="6 12" id="KW-0479">Metal-binding</keyword>
<feature type="binding site" evidence="12">
    <location>
        <position position="130"/>
    </location>
    <ligand>
        <name>Zn(2+)</name>
        <dbReference type="ChEBI" id="CHEBI:29105"/>
        <note>catalytic</note>
    </ligand>
</feature>
<keyword evidence="3 12" id="KW-1003">Cell membrane</keyword>
<dbReference type="EC" id="3.4.24.-" evidence="12"/>
<dbReference type="NCBIfam" id="NF002826">
    <property type="entry name" value="PRK03001.1"/>
    <property type="match status" value="1"/>
</dbReference>
<dbReference type="AlphaFoldDB" id="A0A1D7TIN4"/>
<evidence type="ECO:0000259" key="13">
    <source>
        <dbReference type="Pfam" id="PF01435"/>
    </source>
</evidence>
<feature type="active site" evidence="12">
    <location>
        <position position="131"/>
    </location>
</feature>